<dbReference type="PANTHER" id="PTHR25466">
    <property type="entry name" value="T-LYMPHOCYTE ACTIVATION ANTIGEN"/>
    <property type="match status" value="1"/>
</dbReference>
<keyword evidence="14" id="KW-1185">Reference proteome</keyword>
<keyword evidence="7" id="KW-1015">Disulfide bond</keyword>
<feature type="compositionally biased region" description="Polar residues" evidence="11">
    <location>
        <begin position="51"/>
        <end position="73"/>
    </location>
</feature>
<evidence type="ECO:0000313" key="13">
    <source>
        <dbReference type="EMBL" id="KAK2907134.1"/>
    </source>
</evidence>
<evidence type="ECO:0000256" key="5">
    <source>
        <dbReference type="ARBA" id="ARBA00022989"/>
    </source>
</evidence>
<sequence>MPGQHSYHWFCRSAEPLRHSSLRTTVSGQQCQASTKVTGSAEPKNPYVTAVSGQQRKTSTIATGSTEPQNSKNPYVTAVLGQQRQASTKVTGSAELQNPYVTAAPCHSSARPPQNDRFCSTAEPLCNSSLRTAAPGHHNSDRFCRTAEPLYLSSLRPACQASIIITGSAEPQNPYVTAVSGQQRQTSTIVTGSAEPKNPYVTAVSGQQRQTSTIVTGSAEPQKSKSALRPVRRPIFCPRAPDRERRPTGDMRSLMAWAALAQQPWGPRRGPLAAVINKVSLQDTVVGFIGSSVVLPCSSTEHHLKLQDINVHWRHNSSKYVYDLTKGKDSLEQQDPRYKKRAQTFPEEYVRSNFSIKLNNISHDDAGYFICFITHTSYSKQEIVQLFINESTVETGKPSTEEENQVPGTHANQCLEVQDDVQLKNMAGQQNHQ</sequence>
<evidence type="ECO:0000256" key="1">
    <source>
        <dbReference type="ARBA" id="ARBA00004251"/>
    </source>
</evidence>
<accession>A0AA88TUD5</accession>
<dbReference type="PANTHER" id="PTHR25466:SF14">
    <property type="entry name" value="BUTYROPHILIN SUBFAMILY 2 MEMBER A2-LIKE-RELATED"/>
    <property type="match status" value="1"/>
</dbReference>
<evidence type="ECO:0000256" key="10">
    <source>
        <dbReference type="ARBA" id="ARBA00023319"/>
    </source>
</evidence>
<comment type="caution">
    <text evidence="13">The sequence shown here is derived from an EMBL/GenBank/DDBJ whole genome shotgun (WGS) entry which is preliminary data.</text>
</comment>
<organism evidence="13 14">
    <name type="scientific">Cirrhinus molitorella</name>
    <name type="common">mud carp</name>
    <dbReference type="NCBI Taxonomy" id="172907"/>
    <lineage>
        <taxon>Eukaryota</taxon>
        <taxon>Metazoa</taxon>
        <taxon>Chordata</taxon>
        <taxon>Craniata</taxon>
        <taxon>Vertebrata</taxon>
        <taxon>Euteleostomi</taxon>
        <taxon>Actinopterygii</taxon>
        <taxon>Neopterygii</taxon>
        <taxon>Teleostei</taxon>
        <taxon>Ostariophysi</taxon>
        <taxon>Cypriniformes</taxon>
        <taxon>Cyprinidae</taxon>
        <taxon>Labeoninae</taxon>
        <taxon>Labeonini</taxon>
        <taxon>Cirrhinus</taxon>
    </lineage>
</organism>
<proteinExistence type="predicted"/>
<comment type="subcellular location">
    <subcellularLocation>
        <location evidence="1">Cell membrane</location>
        <topology evidence="1">Single-pass type I membrane protein</topology>
    </subcellularLocation>
</comment>
<dbReference type="InterPro" id="IPR036179">
    <property type="entry name" value="Ig-like_dom_sf"/>
</dbReference>
<dbReference type="Pfam" id="PF00047">
    <property type="entry name" value="ig"/>
    <property type="match status" value="1"/>
</dbReference>
<feature type="region of interest" description="Disordered" evidence="11">
    <location>
        <begin position="50"/>
        <end position="73"/>
    </location>
</feature>
<dbReference type="InterPro" id="IPR007110">
    <property type="entry name" value="Ig-like_dom"/>
</dbReference>
<dbReference type="Gene3D" id="2.60.40.10">
    <property type="entry name" value="Immunoglobulins"/>
    <property type="match status" value="1"/>
</dbReference>
<dbReference type="GO" id="GO:0031295">
    <property type="term" value="P:T cell costimulation"/>
    <property type="evidence" value="ECO:0007669"/>
    <property type="project" value="TreeGrafter"/>
</dbReference>
<keyword evidence="5" id="KW-1133">Transmembrane helix</keyword>
<evidence type="ECO:0000256" key="7">
    <source>
        <dbReference type="ARBA" id="ARBA00023157"/>
    </source>
</evidence>
<name>A0AA88TUD5_9TELE</name>
<protein>
    <recommendedName>
        <fullName evidence="12">Ig-like domain-containing protein</fullName>
    </recommendedName>
</protein>
<dbReference type="InterPro" id="IPR013783">
    <property type="entry name" value="Ig-like_fold"/>
</dbReference>
<dbReference type="GO" id="GO:0042130">
    <property type="term" value="P:negative regulation of T cell proliferation"/>
    <property type="evidence" value="ECO:0007669"/>
    <property type="project" value="TreeGrafter"/>
</dbReference>
<evidence type="ECO:0000256" key="6">
    <source>
        <dbReference type="ARBA" id="ARBA00023136"/>
    </source>
</evidence>
<dbReference type="PROSITE" id="PS50835">
    <property type="entry name" value="IG_LIKE"/>
    <property type="match status" value="1"/>
</dbReference>
<keyword evidence="10" id="KW-0393">Immunoglobulin domain</keyword>
<evidence type="ECO:0000256" key="8">
    <source>
        <dbReference type="ARBA" id="ARBA00023170"/>
    </source>
</evidence>
<dbReference type="GO" id="GO:0042102">
    <property type="term" value="P:positive regulation of T cell proliferation"/>
    <property type="evidence" value="ECO:0007669"/>
    <property type="project" value="TreeGrafter"/>
</dbReference>
<dbReference type="FunFam" id="2.60.40.10:FF:000142">
    <property type="entry name" value="V-set domain-containing T-cell activation inhibitor 1"/>
    <property type="match status" value="1"/>
</dbReference>
<evidence type="ECO:0000256" key="3">
    <source>
        <dbReference type="ARBA" id="ARBA00022692"/>
    </source>
</evidence>
<evidence type="ECO:0000256" key="2">
    <source>
        <dbReference type="ARBA" id="ARBA00022475"/>
    </source>
</evidence>
<dbReference type="InterPro" id="IPR013151">
    <property type="entry name" value="Immunoglobulin_dom"/>
</dbReference>
<keyword evidence="3" id="KW-0812">Transmembrane</keyword>
<dbReference type="AlphaFoldDB" id="A0AA88TUD5"/>
<dbReference type="SMART" id="SM00409">
    <property type="entry name" value="IG"/>
    <property type="match status" value="1"/>
</dbReference>
<dbReference type="InterPro" id="IPR003599">
    <property type="entry name" value="Ig_sub"/>
</dbReference>
<feature type="domain" description="Ig-like" evidence="12">
    <location>
        <begin position="271"/>
        <end position="385"/>
    </location>
</feature>
<dbReference type="Proteomes" id="UP001187343">
    <property type="component" value="Unassembled WGS sequence"/>
</dbReference>
<evidence type="ECO:0000256" key="11">
    <source>
        <dbReference type="SAM" id="MobiDB-lite"/>
    </source>
</evidence>
<dbReference type="GO" id="GO:0007166">
    <property type="term" value="P:cell surface receptor signaling pathway"/>
    <property type="evidence" value="ECO:0007669"/>
    <property type="project" value="TreeGrafter"/>
</dbReference>
<keyword evidence="6" id="KW-0472">Membrane</keyword>
<dbReference type="GO" id="GO:0009897">
    <property type="term" value="C:external side of plasma membrane"/>
    <property type="evidence" value="ECO:0007669"/>
    <property type="project" value="TreeGrafter"/>
</dbReference>
<evidence type="ECO:0000256" key="4">
    <source>
        <dbReference type="ARBA" id="ARBA00022729"/>
    </source>
</evidence>
<evidence type="ECO:0000313" key="14">
    <source>
        <dbReference type="Proteomes" id="UP001187343"/>
    </source>
</evidence>
<keyword evidence="8" id="KW-0675">Receptor</keyword>
<dbReference type="EMBL" id="JAUYZG010000005">
    <property type="protein sequence ID" value="KAK2907134.1"/>
    <property type="molecule type" value="Genomic_DNA"/>
</dbReference>
<keyword evidence="4" id="KW-0732">Signal</keyword>
<dbReference type="GO" id="GO:0071222">
    <property type="term" value="P:cellular response to lipopolysaccharide"/>
    <property type="evidence" value="ECO:0007669"/>
    <property type="project" value="TreeGrafter"/>
</dbReference>
<dbReference type="SUPFAM" id="SSF48726">
    <property type="entry name" value="Immunoglobulin"/>
    <property type="match status" value="1"/>
</dbReference>
<dbReference type="InterPro" id="IPR051713">
    <property type="entry name" value="T-cell_Activation_Regulation"/>
</dbReference>
<evidence type="ECO:0000259" key="12">
    <source>
        <dbReference type="PROSITE" id="PS50835"/>
    </source>
</evidence>
<evidence type="ECO:0000256" key="9">
    <source>
        <dbReference type="ARBA" id="ARBA00023180"/>
    </source>
</evidence>
<gene>
    <name evidence="13" type="ORF">Q8A67_006119</name>
</gene>
<reference evidence="13" key="1">
    <citation type="submission" date="2023-08" db="EMBL/GenBank/DDBJ databases">
        <title>Chromosome-level Genome Assembly of mud carp (Cirrhinus molitorella).</title>
        <authorList>
            <person name="Liu H."/>
        </authorList>
    </citation>
    <scope>NUCLEOTIDE SEQUENCE</scope>
    <source>
        <strain evidence="13">Prfri</strain>
        <tissue evidence="13">Muscle</tissue>
    </source>
</reference>
<keyword evidence="2" id="KW-1003">Cell membrane</keyword>
<keyword evidence="9" id="KW-0325">Glycoprotein</keyword>
<dbReference type="GO" id="GO:0006955">
    <property type="term" value="P:immune response"/>
    <property type="evidence" value="ECO:0007669"/>
    <property type="project" value="TreeGrafter"/>
</dbReference>